<feature type="region of interest" description="Disordered" evidence="1">
    <location>
        <begin position="558"/>
        <end position="593"/>
    </location>
</feature>
<feature type="compositionally biased region" description="Basic and acidic residues" evidence="1">
    <location>
        <begin position="901"/>
        <end position="914"/>
    </location>
</feature>
<dbReference type="PANTHER" id="PTHR12460:SF0">
    <property type="entry name" value="CID DOMAIN-CONTAINING PROTEIN-RELATED"/>
    <property type="match status" value="1"/>
</dbReference>
<dbReference type="RefSeq" id="XP_009028374.1">
    <property type="nucleotide sequence ID" value="XM_009030126.1"/>
</dbReference>
<dbReference type="InParanoid" id="T1FVL6"/>
<dbReference type="SUPFAM" id="SSF48464">
    <property type="entry name" value="ENTH/VHS domain"/>
    <property type="match status" value="1"/>
</dbReference>
<dbReference type="InterPro" id="IPR008942">
    <property type="entry name" value="ENTH_VHS"/>
</dbReference>
<evidence type="ECO:0000313" key="5">
    <source>
        <dbReference type="Proteomes" id="UP000015101"/>
    </source>
</evidence>
<feature type="region of interest" description="Disordered" evidence="1">
    <location>
        <begin position="513"/>
        <end position="538"/>
    </location>
</feature>
<dbReference type="EMBL" id="AMQM01007383">
    <property type="status" value="NOT_ANNOTATED_CDS"/>
    <property type="molecule type" value="Genomic_DNA"/>
</dbReference>
<dbReference type="OrthoDB" id="10069473at2759"/>
<dbReference type="Gene3D" id="1.25.40.90">
    <property type="match status" value="1"/>
</dbReference>
<feature type="compositionally biased region" description="Low complexity" evidence="1">
    <location>
        <begin position="842"/>
        <end position="865"/>
    </location>
</feature>
<dbReference type="Proteomes" id="UP000015101">
    <property type="component" value="Unassembled WGS sequence"/>
</dbReference>
<feature type="region of interest" description="Disordered" evidence="1">
    <location>
        <begin position="899"/>
        <end position="918"/>
    </location>
</feature>
<protein>
    <recommendedName>
        <fullName evidence="2">CID domain-containing protein</fullName>
    </recommendedName>
</protein>
<feature type="region of interest" description="Disordered" evidence="1">
    <location>
        <begin position="1013"/>
        <end position="1074"/>
    </location>
</feature>
<feature type="region of interest" description="Disordered" evidence="1">
    <location>
        <begin position="840"/>
        <end position="866"/>
    </location>
</feature>
<evidence type="ECO:0000313" key="3">
    <source>
        <dbReference type="EMBL" id="ESN93510.1"/>
    </source>
</evidence>
<feature type="region of interest" description="Disordered" evidence="1">
    <location>
        <begin position="923"/>
        <end position="948"/>
    </location>
</feature>
<evidence type="ECO:0000256" key="1">
    <source>
        <dbReference type="SAM" id="MobiDB-lite"/>
    </source>
</evidence>
<reference evidence="5" key="1">
    <citation type="submission" date="2012-12" db="EMBL/GenBank/DDBJ databases">
        <authorList>
            <person name="Hellsten U."/>
            <person name="Grimwood J."/>
            <person name="Chapman J.A."/>
            <person name="Shapiro H."/>
            <person name="Aerts A."/>
            <person name="Otillar R.P."/>
            <person name="Terry A.Y."/>
            <person name="Boore J.L."/>
            <person name="Simakov O."/>
            <person name="Marletaz F."/>
            <person name="Cho S.-J."/>
            <person name="Edsinger-Gonzales E."/>
            <person name="Havlak P."/>
            <person name="Kuo D.-H."/>
            <person name="Larsson T."/>
            <person name="Lv J."/>
            <person name="Arendt D."/>
            <person name="Savage R."/>
            <person name="Osoegawa K."/>
            <person name="de Jong P."/>
            <person name="Lindberg D.R."/>
            <person name="Seaver E.C."/>
            <person name="Weisblat D.A."/>
            <person name="Putnam N.H."/>
            <person name="Grigoriev I.V."/>
            <person name="Rokhsar D.S."/>
        </authorList>
    </citation>
    <scope>NUCLEOTIDE SEQUENCE</scope>
</reference>
<dbReference type="SMART" id="SM00582">
    <property type="entry name" value="RPR"/>
    <property type="match status" value="1"/>
</dbReference>
<dbReference type="AlphaFoldDB" id="T1FVL6"/>
<feature type="region of interest" description="Disordered" evidence="1">
    <location>
        <begin position="1134"/>
        <end position="1153"/>
    </location>
</feature>
<dbReference type="KEGG" id="hro:HELRODRAFT_194041"/>
<feature type="compositionally biased region" description="Polar residues" evidence="1">
    <location>
        <begin position="1139"/>
        <end position="1150"/>
    </location>
</feature>
<dbReference type="PANTHER" id="PTHR12460">
    <property type="entry name" value="CYCLIN-DEPENDENT KINASE INHIBITOR-RELATED PROTEIN"/>
    <property type="match status" value="1"/>
</dbReference>
<dbReference type="GO" id="GO:0000993">
    <property type="term" value="F:RNA polymerase II complex binding"/>
    <property type="evidence" value="ECO:0000318"/>
    <property type="project" value="GO_Central"/>
</dbReference>
<feature type="domain" description="CID" evidence="2">
    <location>
        <begin position="1"/>
        <end position="140"/>
    </location>
</feature>
<feature type="region of interest" description="Disordered" evidence="1">
    <location>
        <begin position="463"/>
        <end position="485"/>
    </location>
</feature>
<evidence type="ECO:0000259" key="2">
    <source>
        <dbReference type="PROSITE" id="PS51391"/>
    </source>
</evidence>
<dbReference type="GeneID" id="20212862"/>
<dbReference type="eggNOG" id="KOG2669">
    <property type="taxonomic scope" value="Eukaryota"/>
</dbReference>
<dbReference type="Pfam" id="PF04818">
    <property type="entry name" value="CID"/>
    <property type="match status" value="1"/>
</dbReference>
<dbReference type="InterPro" id="IPR006569">
    <property type="entry name" value="CID_dom"/>
</dbReference>
<dbReference type="GO" id="GO:0031124">
    <property type="term" value="P:mRNA 3'-end processing"/>
    <property type="evidence" value="ECO:0000318"/>
    <property type="project" value="GO_Central"/>
</dbReference>
<feature type="compositionally biased region" description="Acidic residues" evidence="1">
    <location>
        <begin position="1062"/>
        <end position="1074"/>
    </location>
</feature>
<dbReference type="CTD" id="20212862"/>
<dbReference type="CDD" id="cd16981">
    <property type="entry name" value="CID_RPRD_like"/>
    <property type="match status" value="1"/>
</dbReference>
<dbReference type="EnsemblMetazoa" id="HelroT194041">
    <property type="protein sequence ID" value="HelroP194041"/>
    <property type="gene ID" value="HelroG194041"/>
</dbReference>
<dbReference type="HOGENOM" id="CLU_268993_0_0_1"/>
<accession>T1FVL6</accession>
<evidence type="ECO:0000313" key="4">
    <source>
        <dbReference type="EnsemblMetazoa" id="HelroP194041"/>
    </source>
</evidence>
<reference evidence="3 5" key="2">
    <citation type="journal article" date="2013" name="Nature">
        <title>Insights into bilaterian evolution from three spiralian genomes.</title>
        <authorList>
            <person name="Simakov O."/>
            <person name="Marletaz F."/>
            <person name="Cho S.J."/>
            <person name="Edsinger-Gonzales E."/>
            <person name="Havlak P."/>
            <person name="Hellsten U."/>
            <person name="Kuo D.H."/>
            <person name="Larsson T."/>
            <person name="Lv J."/>
            <person name="Arendt D."/>
            <person name="Savage R."/>
            <person name="Osoegawa K."/>
            <person name="de Jong P."/>
            <person name="Grimwood J."/>
            <person name="Chapman J.A."/>
            <person name="Shapiro H."/>
            <person name="Aerts A."/>
            <person name="Otillar R.P."/>
            <person name="Terry A.Y."/>
            <person name="Boore J.L."/>
            <person name="Grigoriev I.V."/>
            <person name="Lindberg D.R."/>
            <person name="Seaver E.C."/>
            <person name="Weisblat D.A."/>
            <person name="Putnam N.H."/>
            <person name="Rokhsar D.S."/>
        </authorList>
    </citation>
    <scope>NUCLEOTIDE SEQUENCE</scope>
</reference>
<keyword evidence="5" id="KW-1185">Reference proteome</keyword>
<reference evidence="4" key="3">
    <citation type="submission" date="2015-06" db="UniProtKB">
        <authorList>
            <consortium name="EnsemblMetazoa"/>
        </authorList>
    </citation>
    <scope>IDENTIFICATION</scope>
</reference>
<dbReference type="PROSITE" id="PS51391">
    <property type="entry name" value="CID"/>
    <property type="match status" value="1"/>
</dbReference>
<dbReference type="STRING" id="6412.T1FVL6"/>
<feature type="compositionally biased region" description="Low complexity" evidence="1">
    <location>
        <begin position="463"/>
        <end position="484"/>
    </location>
</feature>
<organism evidence="4 5">
    <name type="scientific">Helobdella robusta</name>
    <name type="common">Californian leech</name>
    <dbReference type="NCBI Taxonomy" id="6412"/>
    <lineage>
        <taxon>Eukaryota</taxon>
        <taxon>Metazoa</taxon>
        <taxon>Spiralia</taxon>
        <taxon>Lophotrochozoa</taxon>
        <taxon>Annelida</taxon>
        <taxon>Clitellata</taxon>
        <taxon>Hirudinea</taxon>
        <taxon>Rhynchobdellida</taxon>
        <taxon>Glossiphoniidae</taxon>
        <taxon>Helobdella</taxon>
    </lineage>
</organism>
<proteinExistence type="predicted"/>
<dbReference type="EMBL" id="KB097605">
    <property type="protein sequence ID" value="ESN93510.1"/>
    <property type="molecule type" value="Genomic_DNA"/>
</dbReference>
<dbReference type="Gene3D" id="6.10.250.2560">
    <property type="match status" value="1"/>
</dbReference>
<feature type="compositionally biased region" description="Low complexity" evidence="1">
    <location>
        <begin position="513"/>
        <end position="535"/>
    </location>
</feature>
<gene>
    <name evidence="4" type="primary">20212862</name>
    <name evidence="3" type="ORF">HELRODRAFT_194041</name>
</gene>
<sequence length="1218" mass="132677">MATIKLLDESLVESKFSGAKATQDSIQAVALWMLNQKLQCDQIVGMWLKVLKTTKIERRLTLFYICNEIVQTCRRNHALVYKDAFKEVLKDAALLVRYVYNTTVEASKSKLLSEFKKRKKLTTFNADINMQQISKLIKDRQQGKQYIHQIEDNHESLSQYIEGGQTLITDRVALIDQLECAMLYYSDQYKDARIVTNAYKHFSGRVKAIKKKLDEQIKILPPPMSPLGSPCSSPPVPDFIPPLPPDTATTTAAATAATTAATTAAVGSCSKDDMELVDMDVSDGETENDNNGSAAAKTVAAAVVAAVTTASSSTSATALRDELNTLQHQQHLIHQLFYQQQQPPPPQQQQRLQHQQQQLSFIGGFRNLNTFTDPLLLKINPNLGAHFSEITPTHHLAPFLPPPPPPDDDDDVTVANGNGRTKESTVGNGMDVKINSTKAAINPVINDNLNTGSIVTACNSSDNHTTTTTNNNNHNNNDNNNNNNSETIATKKVLLPSPQMTSAAAACTIATSSSTSSSSTSSSLSLATSSSSSSLLPPPLPPILLTLSSSSLSSLSPFPSSSATSASSSASSSSSSAAAASSSSSSLSSSSSASSVNLDPMSLLKKFLAHNQTTEAVQQRNDYCVSDASNTEVMPSNAKLPNILGQVKNNTDPINSLVHDENNSCRDDHDGVMVSRSKLSDVLGQPMNNTNLINTFINNNNNNTNNNNNNNNDVFASNVSNDVLATSKLLSLFDQYKNNNNLSSSFLSSNNNNNNKISNDNSYINNSAAAATVTTLSNFTDGNTTLPPPVINNVSCGAGRSSTNKSLSGIVVEPSLISKVTKLKPDVFDVLKNILDSTKKLNNNNNNNINNSSNSSSNNNNNNNSARNHQLSEAKVYNAVSSLGRGSSFKDYDNDVTADDYGGRSDDSYDDRPYAPRAVTFDYGHNSKVAHSNNNNDNVGGDNDEDDNSGFVYHNNDNIFDNFNNDDDDNGLDDCDGQEEEGVNISPPKVVPPGGPLFAPKLFLEMYLKNKQAPDSDGDVACDATADEENDDAGDDDDYNPVEKKPKMFVGDSQQVIGEDNKNDDDDENYEGDDVANDEGVEVADDMHLNDGDGILQNIPAYHFPNDDFIANCNNNVITRPNLPVQQRQRFNHRPPFVNCSSRPPFSPNEQMPGRMMMRPNFPNFLRGRGPQRPPFFPPRGGPMMRERFVTAPFFNGRPRFPREQLSRGLPPRRFFPR</sequence>
<feature type="compositionally biased region" description="Acidic residues" evidence="1">
    <location>
        <begin position="1016"/>
        <end position="1040"/>
    </location>
</feature>
<name>T1FVL6_HELRO</name>